<proteinExistence type="predicted"/>
<protein>
    <submittedName>
        <fullName evidence="1">Uncharacterized protein</fullName>
    </submittedName>
</protein>
<dbReference type="Proteomes" id="UP000035740">
    <property type="component" value="Unassembled WGS sequence"/>
</dbReference>
<organism evidence="1 2">
    <name type="scientific">Beta vulgaris subsp. vulgaris</name>
    <name type="common">Beet</name>
    <dbReference type="NCBI Taxonomy" id="3555"/>
    <lineage>
        <taxon>Eukaryota</taxon>
        <taxon>Viridiplantae</taxon>
        <taxon>Streptophyta</taxon>
        <taxon>Embryophyta</taxon>
        <taxon>Tracheophyta</taxon>
        <taxon>Spermatophyta</taxon>
        <taxon>Magnoliopsida</taxon>
        <taxon>eudicotyledons</taxon>
        <taxon>Gunneridae</taxon>
        <taxon>Pentapetalae</taxon>
        <taxon>Caryophyllales</taxon>
        <taxon>Chenopodiaceae</taxon>
        <taxon>Betoideae</taxon>
        <taxon>Beta</taxon>
    </lineage>
</organism>
<dbReference type="KEGG" id="bvg:104907868"/>
<evidence type="ECO:0000313" key="1">
    <source>
        <dbReference type="EMBL" id="KMS97839.1"/>
    </source>
</evidence>
<dbReference type="Gramene" id="KMS97839">
    <property type="protein sequence ID" value="KMS97839"/>
    <property type="gene ID" value="BVRB_5g123330"/>
</dbReference>
<dbReference type="OrthoDB" id="1021492at2759"/>
<reference evidence="1 2" key="1">
    <citation type="journal article" date="2014" name="Nature">
        <title>The genome of the recently domesticated crop plant sugar beet (Beta vulgaris).</title>
        <authorList>
            <person name="Dohm J.C."/>
            <person name="Minoche A.E."/>
            <person name="Holtgrawe D."/>
            <person name="Capella-Gutierrez S."/>
            <person name="Zakrzewski F."/>
            <person name="Tafer H."/>
            <person name="Rupp O."/>
            <person name="Sorensen T.R."/>
            <person name="Stracke R."/>
            <person name="Reinhardt R."/>
            <person name="Goesmann A."/>
            <person name="Kraft T."/>
            <person name="Schulz B."/>
            <person name="Stadler P.F."/>
            <person name="Schmidt T."/>
            <person name="Gabaldon T."/>
            <person name="Lehrach H."/>
            <person name="Weisshaar B."/>
            <person name="Himmelbauer H."/>
        </authorList>
    </citation>
    <scope>NUCLEOTIDE SEQUENCE [LARGE SCALE GENOMIC DNA]</scope>
    <source>
        <tissue evidence="1">Taproot</tissue>
    </source>
</reference>
<gene>
    <name evidence="1" type="ORF">BVRB_5g123330</name>
</gene>
<accession>A0A0J8B950</accession>
<dbReference type="AlphaFoldDB" id="A0A0J8B950"/>
<name>A0A0J8B950_BETVV</name>
<dbReference type="EMBL" id="KQ090290">
    <property type="protein sequence ID" value="KMS97839.1"/>
    <property type="molecule type" value="Genomic_DNA"/>
</dbReference>
<evidence type="ECO:0000313" key="2">
    <source>
        <dbReference type="Proteomes" id="UP000035740"/>
    </source>
</evidence>
<keyword evidence="2" id="KW-1185">Reference proteome</keyword>
<sequence length="193" mass="21718">MLLNSDEPSGIKLRGGRLDSYQPIFAKRGHMSTKSLVVVAANTQPVIYVRLDVPMVDWKMYCINEIEDRSIMFAVDTSKMDSPFDEGQRGYIGALRTNCECCLYEVVQHDIRDGVIRFLAQKIDYLKGSVPPSNIHSYEPPKRGKPPRPKSILNVSVVLKPGMFSRSMQGKAGSYAFKAKKKLYLLIKMTVLA</sequence>